<keyword evidence="5" id="KW-1185">Reference proteome</keyword>
<feature type="transmembrane region" description="Helical" evidence="2">
    <location>
        <begin position="244"/>
        <end position="264"/>
    </location>
</feature>
<accession>A0AAV4EQP7</accession>
<evidence type="ECO:0000313" key="5">
    <source>
        <dbReference type="Proteomes" id="UP000762676"/>
    </source>
</evidence>
<keyword evidence="2" id="KW-0472">Membrane</keyword>
<dbReference type="Gene3D" id="1.20.1070.10">
    <property type="entry name" value="Rhodopsin 7-helix transmembrane proteins"/>
    <property type="match status" value="1"/>
</dbReference>
<sequence>MVVIVLIVGVHVASYAPVFASHRLEFVHVSTERGHTLLTLNDHGGITNNSMISPLSNSSSIFTSSKDILAQTEHEENSFTISDINLFSLDKQRQEISSWDLPPTTSLPLWDTVGDKSLSVTKDVQTFAEPVTDQDLRLDLEPSSAQAASAIKSKKILKVTFSQNRAVIHHTVDIINGAVLPVVQQALVIASAGGLAYGLKATSRVRGGGHAQRNGSEKAKGSNDVGETTRSQKSSGLSQKEVRLVKVVAFLALILTICNIPRFIAVYTTLLIPEMHIGEAYENMYVFLWALTALFASVNASVNIFVYLTVNSAYRSQFDTLFRCFRCKQDRVCGRTGG</sequence>
<protein>
    <submittedName>
        <fullName evidence="4">Chemosensory receptor C</fullName>
    </submittedName>
</protein>
<organism evidence="4 5">
    <name type="scientific">Elysia marginata</name>
    <dbReference type="NCBI Taxonomy" id="1093978"/>
    <lineage>
        <taxon>Eukaryota</taxon>
        <taxon>Metazoa</taxon>
        <taxon>Spiralia</taxon>
        <taxon>Lophotrochozoa</taxon>
        <taxon>Mollusca</taxon>
        <taxon>Gastropoda</taxon>
        <taxon>Heterobranchia</taxon>
        <taxon>Euthyneura</taxon>
        <taxon>Panpulmonata</taxon>
        <taxon>Sacoglossa</taxon>
        <taxon>Placobranchoidea</taxon>
        <taxon>Plakobranchidae</taxon>
        <taxon>Elysia</taxon>
    </lineage>
</organism>
<keyword evidence="3" id="KW-0732">Signal</keyword>
<feature type="compositionally biased region" description="Polar residues" evidence="1">
    <location>
        <begin position="225"/>
        <end position="234"/>
    </location>
</feature>
<proteinExistence type="predicted"/>
<dbReference type="AlphaFoldDB" id="A0AAV4EQP7"/>
<comment type="caution">
    <text evidence="4">The sequence shown here is derived from an EMBL/GenBank/DDBJ whole genome shotgun (WGS) entry which is preliminary data.</text>
</comment>
<keyword evidence="2" id="KW-1133">Transmembrane helix</keyword>
<evidence type="ECO:0000256" key="2">
    <source>
        <dbReference type="SAM" id="Phobius"/>
    </source>
</evidence>
<feature type="chain" id="PRO_5043708151" evidence="3">
    <location>
        <begin position="21"/>
        <end position="338"/>
    </location>
</feature>
<feature type="region of interest" description="Disordered" evidence="1">
    <location>
        <begin position="207"/>
        <end position="234"/>
    </location>
</feature>
<dbReference type="EMBL" id="BMAT01010897">
    <property type="protein sequence ID" value="GFR62910.1"/>
    <property type="molecule type" value="Genomic_DNA"/>
</dbReference>
<feature type="transmembrane region" description="Helical" evidence="2">
    <location>
        <begin position="284"/>
        <end position="308"/>
    </location>
</feature>
<dbReference type="Proteomes" id="UP000762676">
    <property type="component" value="Unassembled WGS sequence"/>
</dbReference>
<gene>
    <name evidence="4" type="ORF">ElyMa_005469600</name>
</gene>
<dbReference type="SUPFAM" id="SSF81321">
    <property type="entry name" value="Family A G protein-coupled receptor-like"/>
    <property type="match status" value="1"/>
</dbReference>
<evidence type="ECO:0000256" key="3">
    <source>
        <dbReference type="SAM" id="SignalP"/>
    </source>
</evidence>
<evidence type="ECO:0000313" key="4">
    <source>
        <dbReference type="EMBL" id="GFR62910.1"/>
    </source>
</evidence>
<evidence type="ECO:0000256" key="1">
    <source>
        <dbReference type="SAM" id="MobiDB-lite"/>
    </source>
</evidence>
<feature type="signal peptide" evidence="3">
    <location>
        <begin position="1"/>
        <end position="20"/>
    </location>
</feature>
<keyword evidence="4" id="KW-0675">Receptor</keyword>
<reference evidence="4 5" key="1">
    <citation type="journal article" date="2021" name="Elife">
        <title>Chloroplast acquisition without the gene transfer in kleptoplastic sea slugs, Plakobranchus ocellatus.</title>
        <authorList>
            <person name="Maeda T."/>
            <person name="Takahashi S."/>
            <person name="Yoshida T."/>
            <person name="Shimamura S."/>
            <person name="Takaki Y."/>
            <person name="Nagai Y."/>
            <person name="Toyoda A."/>
            <person name="Suzuki Y."/>
            <person name="Arimoto A."/>
            <person name="Ishii H."/>
            <person name="Satoh N."/>
            <person name="Nishiyama T."/>
            <person name="Hasebe M."/>
            <person name="Maruyama T."/>
            <person name="Minagawa J."/>
            <person name="Obokata J."/>
            <person name="Shigenobu S."/>
        </authorList>
    </citation>
    <scope>NUCLEOTIDE SEQUENCE [LARGE SCALE GENOMIC DNA]</scope>
</reference>
<keyword evidence="2" id="KW-0812">Transmembrane</keyword>
<name>A0AAV4EQP7_9GAST</name>